<feature type="transmembrane region" description="Helical" evidence="6">
    <location>
        <begin position="55"/>
        <end position="76"/>
    </location>
</feature>
<dbReference type="PANTHER" id="PTHR43124:SF8">
    <property type="entry name" value="INNER MEMBRANE TRANSPORT PROTEIN YDHP"/>
    <property type="match status" value="1"/>
</dbReference>
<dbReference type="PRINTS" id="PR01035">
    <property type="entry name" value="TCRTETA"/>
</dbReference>
<name>A0ABN1JV30_9BURK</name>
<evidence type="ECO:0000259" key="7">
    <source>
        <dbReference type="PROSITE" id="PS50850"/>
    </source>
</evidence>
<reference evidence="8 9" key="1">
    <citation type="journal article" date="2019" name="Int. J. Syst. Evol. Microbiol.">
        <title>The Global Catalogue of Microorganisms (GCM) 10K type strain sequencing project: providing services to taxonomists for standard genome sequencing and annotation.</title>
        <authorList>
            <consortium name="The Broad Institute Genomics Platform"/>
            <consortium name="The Broad Institute Genome Sequencing Center for Infectious Disease"/>
            <person name="Wu L."/>
            <person name="Ma J."/>
        </authorList>
    </citation>
    <scope>NUCLEOTIDE SEQUENCE [LARGE SCALE GENOMIC DNA]</scope>
    <source>
        <strain evidence="8 9">JCM 15503</strain>
    </source>
</reference>
<accession>A0ABN1JV30</accession>
<evidence type="ECO:0000313" key="9">
    <source>
        <dbReference type="Proteomes" id="UP001500279"/>
    </source>
</evidence>
<evidence type="ECO:0000256" key="3">
    <source>
        <dbReference type="ARBA" id="ARBA00022692"/>
    </source>
</evidence>
<evidence type="ECO:0000256" key="2">
    <source>
        <dbReference type="ARBA" id="ARBA00022475"/>
    </source>
</evidence>
<evidence type="ECO:0000256" key="6">
    <source>
        <dbReference type="SAM" id="Phobius"/>
    </source>
</evidence>
<comment type="subcellular location">
    <subcellularLocation>
        <location evidence="1">Cell membrane</location>
        <topology evidence="1">Multi-pass membrane protein</topology>
    </subcellularLocation>
</comment>
<evidence type="ECO:0000313" key="8">
    <source>
        <dbReference type="EMBL" id="GAA0746915.1"/>
    </source>
</evidence>
<evidence type="ECO:0000256" key="4">
    <source>
        <dbReference type="ARBA" id="ARBA00022989"/>
    </source>
</evidence>
<evidence type="ECO:0000256" key="1">
    <source>
        <dbReference type="ARBA" id="ARBA00004651"/>
    </source>
</evidence>
<dbReference type="InterPro" id="IPR036259">
    <property type="entry name" value="MFS_trans_sf"/>
</dbReference>
<keyword evidence="3 6" id="KW-0812">Transmembrane</keyword>
<dbReference type="RefSeq" id="WP_231011231.1">
    <property type="nucleotide sequence ID" value="NZ_BAAAEW010000006.1"/>
</dbReference>
<feature type="transmembrane region" description="Helical" evidence="6">
    <location>
        <begin position="374"/>
        <end position="397"/>
    </location>
</feature>
<feature type="transmembrane region" description="Helical" evidence="6">
    <location>
        <begin position="286"/>
        <end position="305"/>
    </location>
</feature>
<dbReference type="PANTHER" id="PTHR43124">
    <property type="entry name" value="PURINE EFFLUX PUMP PBUE"/>
    <property type="match status" value="1"/>
</dbReference>
<feature type="transmembrane region" description="Helical" evidence="6">
    <location>
        <begin position="150"/>
        <end position="170"/>
    </location>
</feature>
<feature type="transmembrane region" description="Helical" evidence="6">
    <location>
        <begin position="255"/>
        <end position="274"/>
    </location>
</feature>
<keyword evidence="5 6" id="KW-0472">Membrane</keyword>
<dbReference type="CDD" id="cd17324">
    <property type="entry name" value="MFS_NepI_like"/>
    <property type="match status" value="1"/>
</dbReference>
<keyword evidence="4 6" id="KW-1133">Transmembrane helix</keyword>
<dbReference type="PROSITE" id="PS50850">
    <property type="entry name" value="MFS"/>
    <property type="match status" value="1"/>
</dbReference>
<feature type="transmembrane region" description="Helical" evidence="6">
    <location>
        <begin position="176"/>
        <end position="198"/>
    </location>
</feature>
<dbReference type="InterPro" id="IPR050189">
    <property type="entry name" value="MFS_Efflux_Transporters"/>
</dbReference>
<feature type="transmembrane region" description="Helical" evidence="6">
    <location>
        <begin position="88"/>
        <end position="111"/>
    </location>
</feature>
<keyword evidence="9" id="KW-1185">Reference proteome</keyword>
<protein>
    <submittedName>
        <fullName evidence="8">MFS transporter</fullName>
    </submittedName>
</protein>
<feature type="transmembrane region" description="Helical" evidence="6">
    <location>
        <begin position="117"/>
        <end position="138"/>
    </location>
</feature>
<keyword evidence="2" id="KW-1003">Cell membrane</keyword>
<evidence type="ECO:0000256" key="5">
    <source>
        <dbReference type="ARBA" id="ARBA00023136"/>
    </source>
</evidence>
<dbReference type="InterPro" id="IPR011701">
    <property type="entry name" value="MFS"/>
</dbReference>
<dbReference type="InterPro" id="IPR020846">
    <property type="entry name" value="MFS_dom"/>
</dbReference>
<comment type="caution">
    <text evidence="8">The sequence shown here is derived from an EMBL/GenBank/DDBJ whole genome shotgun (WGS) entry which is preliminary data.</text>
</comment>
<organism evidence="8 9">
    <name type="scientific">Ideonella azotifigens</name>
    <dbReference type="NCBI Taxonomy" id="513160"/>
    <lineage>
        <taxon>Bacteria</taxon>
        <taxon>Pseudomonadati</taxon>
        <taxon>Pseudomonadota</taxon>
        <taxon>Betaproteobacteria</taxon>
        <taxon>Burkholderiales</taxon>
        <taxon>Sphaerotilaceae</taxon>
        <taxon>Ideonella</taxon>
    </lineage>
</organism>
<feature type="domain" description="Major facilitator superfamily (MFS) profile" evidence="7">
    <location>
        <begin position="22"/>
        <end position="400"/>
    </location>
</feature>
<dbReference type="Gene3D" id="1.20.1250.20">
    <property type="entry name" value="MFS general substrate transporter like domains"/>
    <property type="match status" value="2"/>
</dbReference>
<dbReference type="Proteomes" id="UP001500279">
    <property type="component" value="Unassembled WGS sequence"/>
</dbReference>
<proteinExistence type="predicted"/>
<dbReference type="InterPro" id="IPR001958">
    <property type="entry name" value="Tet-R_TetA/multi-R_MdtG-like"/>
</dbReference>
<feature type="transmembrane region" description="Helical" evidence="6">
    <location>
        <begin position="350"/>
        <end position="368"/>
    </location>
</feature>
<dbReference type="SUPFAM" id="SSF103473">
    <property type="entry name" value="MFS general substrate transporter"/>
    <property type="match status" value="1"/>
</dbReference>
<gene>
    <name evidence="8" type="ORF">GCM10009107_14950</name>
</gene>
<feature type="transmembrane region" description="Helical" evidence="6">
    <location>
        <begin position="219"/>
        <end position="243"/>
    </location>
</feature>
<feature type="transmembrane region" description="Helical" evidence="6">
    <location>
        <begin position="21"/>
        <end position="49"/>
    </location>
</feature>
<sequence>MTNPPQSSQGASANAGKRPSMALYALTIGAFGIGTTEFVIMGLLLQLAADLKVTVATAGLLISGYALGVFVGAPLLTAALSKVPRKTALLALMVIFTLGNLACALAPSYAVLMVARVITSLAHGTFFGVGAVVATSVVPPDRKAAALSTMFTGLTVATLLGVPVGSWLGLNFGWRATFWAVCAIGLVAMAVIALFVSAREAGCGSGVSLKEELKVLGRLHVVLGLAATVFGFAGVFAVFTYIQPLLTQVTGFVEATVSVILLMFGVGMILGNVIGGRLTDRAPVRMLLGSLAALATVLVLMGFAMGHHLTAVLFVGLLGTGAFATVAPLQLRVLSKAEGAGQSMASSLNIAAFNLGNALGAWLGGVVIDHGPGLAHLPWVAAVLTLGGLAVAGYSVWRERAAALSESSFTANQRSASSSSA</sequence>
<dbReference type="Pfam" id="PF07690">
    <property type="entry name" value="MFS_1"/>
    <property type="match status" value="1"/>
</dbReference>
<dbReference type="EMBL" id="BAAAEW010000006">
    <property type="protein sequence ID" value="GAA0746915.1"/>
    <property type="molecule type" value="Genomic_DNA"/>
</dbReference>
<feature type="transmembrane region" description="Helical" evidence="6">
    <location>
        <begin position="311"/>
        <end position="329"/>
    </location>
</feature>